<dbReference type="EMBL" id="LUEZ02000101">
    <property type="protein sequence ID" value="RDB18485.1"/>
    <property type="molecule type" value="Genomic_DNA"/>
</dbReference>
<dbReference type="AlphaFoldDB" id="A0A369JDI7"/>
<dbReference type="GO" id="GO:0005777">
    <property type="term" value="C:peroxisome"/>
    <property type="evidence" value="ECO:0007669"/>
    <property type="project" value="TreeGrafter"/>
</dbReference>
<dbReference type="InterPro" id="IPR003130">
    <property type="entry name" value="GED"/>
</dbReference>
<dbReference type="GO" id="GO:0003924">
    <property type="term" value="F:GTPase activity"/>
    <property type="evidence" value="ECO:0007669"/>
    <property type="project" value="InterPro"/>
</dbReference>
<dbReference type="FunCoup" id="A0A369JDI7">
    <property type="interactions" value="680"/>
</dbReference>
<dbReference type="STRING" id="39966.A0A369JDI7"/>
<dbReference type="InterPro" id="IPR001401">
    <property type="entry name" value="Dynamin_GTPase"/>
</dbReference>
<feature type="compositionally biased region" description="Low complexity" evidence="3">
    <location>
        <begin position="597"/>
        <end position="611"/>
    </location>
</feature>
<feature type="compositionally biased region" description="Basic residues" evidence="3">
    <location>
        <begin position="612"/>
        <end position="630"/>
    </location>
</feature>
<dbReference type="GO" id="GO:0008017">
    <property type="term" value="F:microtubule binding"/>
    <property type="evidence" value="ECO:0007669"/>
    <property type="project" value="TreeGrafter"/>
</dbReference>
<keyword evidence="7" id="KW-1185">Reference proteome</keyword>
<sequence length="838" mass="91608">MDQDLIKLVNKLQDTFSNLGGELDMPQLVVVGSQSAGKSSVLETIVGRDFLPRGQGIVTRRPLVLQLIHTPLPAEPSLNAPPYTEWAQFLHIDKRFTDFNEIRKEIEQETFRVAGQNKGVSKLPISLRIYSPDVLDLTLVDLPGLTKIPVGDQPSDIERQIRNLVLDYISKPNSVILSVSAANVDLANSESLKLARSVDPQGRRTIGVLTKLDLMDAGTNALDILTGRVYPLKLGFIGVVNRSQQDINSEKSMRDAMDSESEFFRNHSAYRNIAHKNGTKYLAKTLNQVLMNHIRDKLPDMKARLNTLMGQAQQELNAFGDSAIFGDTNQQGALILRLMTQFARDFVSSIEGTKVDISTKELSGGARIYYIFNDVFGHALASIDATQSLENQDIRTAIRNSTGPRPSLFVPEIAFDLLVKPQIKLLEPPSLRCVELVYEELVKICHNCTSVELQRFPRLHAQLIEAVSELLRERLGPTSEYAQSLIEIQAAYINTNHPAFITGSALAAQQGRTIPQEPRAAPRVSVALGLLNLLPLLITTPTQPSSTEPINGNGFSPEDEGDASNSEDGNSIFPPRSGATGGETRSVSSTVHDRSRSGITASTTTGTIAKRSTSRSRQHQHQQSQHHRPHSVLGSTGGPTQSGSGSSPTARETFLNYFFGQNGPGPIAGTSVDRERSVHPGGQGSQMVVPVGRDVSGAEAVLSTGLMAGKRGMDGSNAAYDMKSLGKHIEAISSDGLHLTPREEMETALIRSLIASYFGIVRQSIQDLIPKAIMHLLVNHTSLQVQNRLVASLYKPELFAEMLREDEALVAERTRVKALLDAYKEAFKTLSDVNLKTS</sequence>
<dbReference type="SUPFAM" id="SSF52540">
    <property type="entry name" value="P-loop containing nucleoside triphosphate hydrolases"/>
    <property type="match status" value="1"/>
</dbReference>
<dbReference type="InterPro" id="IPR000375">
    <property type="entry name" value="Dynamin_stalk"/>
</dbReference>
<accession>A0A369JDI7</accession>
<dbReference type="Gene3D" id="3.40.50.300">
    <property type="entry name" value="P-loop containing nucleotide triphosphate hydrolases"/>
    <property type="match status" value="1"/>
</dbReference>
<dbReference type="OrthoDB" id="5061070at2759"/>
<dbReference type="GO" id="GO:0006897">
    <property type="term" value="P:endocytosis"/>
    <property type="evidence" value="ECO:0007669"/>
    <property type="project" value="TreeGrafter"/>
</dbReference>
<dbReference type="SMART" id="SM00053">
    <property type="entry name" value="DYNc"/>
    <property type="match status" value="1"/>
</dbReference>
<dbReference type="GO" id="GO:0005874">
    <property type="term" value="C:microtubule"/>
    <property type="evidence" value="ECO:0007669"/>
    <property type="project" value="TreeGrafter"/>
</dbReference>
<evidence type="ECO:0000313" key="6">
    <source>
        <dbReference type="EMBL" id="RDB18485.1"/>
    </source>
</evidence>
<comment type="caution">
    <text evidence="6">The sequence shown here is derived from an EMBL/GenBank/DDBJ whole genome shotgun (WGS) entry which is preliminary data.</text>
</comment>
<dbReference type="GO" id="GO:0016559">
    <property type="term" value="P:peroxisome fission"/>
    <property type="evidence" value="ECO:0007669"/>
    <property type="project" value="TreeGrafter"/>
</dbReference>
<gene>
    <name evidence="6" type="primary">DNM1</name>
    <name evidence="6" type="ORF">Hypma_000314</name>
</gene>
<protein>
    <submittedName>
        <fullName evidence="6">Dynamin-related protein DNM1</fullName>
    </submittedName>
</protein>
<dbReference type="InterPro" id="IPR020850">
    <property type="entry name" value="GED_dom"/>
</dbReference>
<feature type="region of interest" description="Disordered" evidence="3">
    <location>
        <begin position="541"/>
        <end position="650"/>
    </location>
</feature>
<feature type="domain" description="GED" evidence="4">
    <location>
        <begin position="747"/>
        <end position="838"/>
    </location>
</feature>
<dbReference type="PANTHER" id="PTHR11566:SF235">
    <property type="entry name" value="DYNAMIN-RELATED PROTEIN DNM1"/>
    <property type="match status" value="1"/>
</dbReference>
<name>A0A369JDI7_HYPMA</name>
<keyword evidence="2" id="KW-0342">GTP-binding</keyword>
<dbReference type="InterPro" id="IPR030381">
    <property type="entry name" value="G_DYNAMIN_dom"/>
</dbReference>
<dbReference type="CDD" id="cd08771">
    <property type="entry name" value="DLP_1"/>
    <property type="match status" value="1"/>
</dbReference>
<dbReference type="Pfam" id="PF01031">
    <property type="entry name" value="Dynamin_M"/>
    <property type="match status" value="1"/>
</dbReference>
<dbReference type="PROSITE" id="PS51718">
    <property type="entry name" value="G_DYNAMIN_2"/>
    <property type="match status" value="1"/>
</dbReference>
<dbReference type="Gene3D" id="1.20.120.1240">
    <property type="entry name" value="Dynamin, middle domain"/>
    <property type="match status" value="2"/>
</dbReference>
<dbReference type="InterPro" id="IPR027417">
    <property type="entry name" value="P-loop_NTPase"/>
</dbReference>
<dbReference type="PROSITE" id="PS51388">
    <property type="entry name" value="GED"/>
    <property type="match status" value="1"/>
</dbReference>
<dbReference type="PRINTS" id="PR00195">
    <property type="entry name" value="DYNAMIN"/>
</dbReference>
<dbReference type="GO" id="GO:0005525">
    <property type="term" value="F:GTP binding"/>
    <property type="evidence" value="ECO:0007669"/>
    <property type="project" value="InterPro"/>
</dbReference>
<dbReference type="GO" id="GO:0005739">
    <property type="term" value="C:mitochondrion"/>
    <property type="evidence" value="ECO:0007669"/>
    <property type="project" value="TreeGrafter"/>
</dbReference>
<dbReference type="InParanoid" id="A0A369JDI7"/>
<proteinExistence type="predicted"/>
<evidence type="ECO:0000256" key="3">
    <source>
        <dbReference type="SAM" id="MobiDB-lite"/>
    </source>
</evidence>
<evidence type="ECO:0000256" key="2">
    <source>
        <dbReference type="ARBA" id="ARBA00023134"/>
    </source>
</evidence>
<dbReference type="GO" id="GO:0016020">
    <property type="term" value="C:membrane"/>
    <property type="evidence" value="ECO:0007669"/>
    <property type="project" value="TreeGrafter"/>
</dbReference>
<evidence type="ECO:0000259" key="5">
    <source>
        <dbReference type="PROSITE" id="PS51718"/>
    </source>
</evidence>
<dbReference type="InterPro" id="IPR022812">
    <property type="entry name" value="Dynamin"/>
</dbReference>
<dbReference type="GO" id="GO:0000266">
    <property type="term" value="P:mitochondrial fission"/>
    <property type="evidence" value="ECO:0007669"/>
    <property type="project" value="TreeGrafter"/>
</dbReference>
<dbReference type="PANTHER" id="PTHR11566">
    <property type="entry name" value="DYNAMIN"/>
    <property type="match status" value="1"/>
</dbReference>
<dbReference type="SMART" id="SM00302">
    <property type="entry name" value="GED"/>
    <property type="match status" value="1"/>
</dbReference>
<evidence type="ECO:0000256" key="1">
    <source>
        <dbReference type="ARBA" id="ARBA00022741"/>
    </source>
</evidence>
<evidence type="ECO:0000259" key="4">
    <source>
        <dbReference type="PROSITE" id="PS51388"/>
    </source>
</evidence>
<keyword evidence="1" id="KW-0547">Nucleotide-binding</keyword>
<organism evidence="6 7">
    <name type="scientific">Hypsizygus marmoreus</name>
    <name type="common">White beech mushroom</name>
    <name type="synonym">Agaricus marmoreus</name>
    <dbReference type="NCBI Taxonomy" id="39966"/>
    <lineage>
        <taxon>Eukaryota</taxon>
        <taxon>Fungi</taxon>
        <taxon>Dikarya</taxon>
        <taxon>Basidiomycota</taxon>
        <taxon>Agaricomycotina</taxon>
        <taxon>Agaricomycetes</taxon>
        <taxon>Agaricomycetidae</taxon>
        <taxon>Agaricales</taxon>
        <taxon>Tricholomatineae</taxon>
        <taxon>Lyophyllaceae</taxon>
        <taxon>Hypsizygus</taxon>
    </lineage>
</organism>
<dbReference type="Pfam" id="PF00350">
    <property type="entry name" value="Dynamin_N"/>
    <property type="match status" value="1"/>
</dbReference>
<dbReference type="InterPro" id="IPR045063">
    <property type="entry name" value="Dynamin_N"/>
</dbReference>
<dbReference type="FunFam" id="3.40.50.300:FF:000383">
    <property type="entry name" value="Dynamin-like gtpase dnm1"/>
    <property type="match status" value="1"/>
</dbReference>
<dbReference type="Pfam" id="PF02212">
    <property type="entry name" value="GED"/>
    <property type="match status" value="1"/>
</dbReference>
<dbReference type="GO" id="GO:0048312">
    <property type="term" value="P:intracellular distribution of mitochondria"/>
    <property type="evidence" value="ECO:0007669"/>
    <property type="project" value="TreeGrafter"/>
</dbReference>
<feature type="compositionally biased region" description="Low complexity" evidence="3">
    <location>
        <begin position="638"/>
        <end position="649"/>
    </location>
</feature>
<reference evidence="6" key="1">
    <citation type="submission" date="2018-04" db="EMBL/GenBank/DDBJ databases">
        <title>Whole genome sequencing of Hypsizygus marmoreus.</title>
        <authorList>
            <person name="Choi I.-G."/>
            <person name="Min B."/>
            <person name="Kim J.-G."/>
            <person name="Kim S."/>
            <person name="Oh Y.-L."/>
            <person name="Kong W.-S."/>
            <person name="Park H."/>
            <person name="Jeong J."/>
            <person name="Song E.-S."/>
        </authorList>
    </citation>
    <scope>NUCLEOTIDE SEQUENCE [LARGE SCALE GENOMIC DNA]</scope>
    <source>
        <strain evidence="6">51987-8</strain>
    </source>
</reference>
<dbReference type="Proteomes" id="UP000076154">
    <property type="component" value="Unassembled WGS sequence"/>
</dbReference>
<evidence type="ECO:0000313" key="7">
    <source>
        <dbReference type="Proteomes" id="UP000076154"/>
    </source>
</evidence>
<feature type="compositionally biased region" description="Polar residues" evidence="3">
    <location>
        <begin position="545"/>
        <end position="554"/>
    </location>
</feature>
<feature type="domain" description="Dynamin-type G" evidence="5">
    <location>
        <begin position="22"/>
        <end position="299"/>
    </location>
</feature>
<feature type="region of interest" description="Disordered" evidence="3">
    <location>
        <begin position="665"/>
        <end position="689"/>
    </location>
</feature>